<keyword evidence="7" id="KW-0547">Nucleotide-binding</keyword>
<reference evidence="15 16" key="2">
    <citation type="submission" date="2019-01" db="EMBL/GenBank/DDBJ databases">
        <title>A chromosome length genome reference of the Java medaka (oryzias javanicus).</title>
        <authorList>
            <person name="Herpin A."/>
            <person name="Takehana Y."/>
            <person name="Naruse K."/>
            <person name="Ansai S."/>
            <person name="Kawaguchi M."/>
        </authorList>
    </citation>
    <scope>NUCLEOTIDE SEQUENCE [LARGE SCALE GENOMIC DNA]</scope>
    <source>
        <strain evidence="15">RS831</strain>
        <tissue evidence="15">Whole body</tissue>
    </source>
</reference>
<reference evidence="15 16" key="1">
    <citation type="submission" date="2018-11" db="EMBL/GenBank/DDBJ databases">
        <authorList>
            <person name="Lopez-Roques C."/>
            <person name="Donnadieu C."/>
            <person name="Bouchez O."/>
            <person name="Klopp C."/>
            <person name="Cabau C."/>
            <person name="Zahm M."/>
        </authorList>
    </citation>
    <scope>NUCLEOTIDE SEQUENCE [LARGE SCALE GENOMIC DNA]</scope>
    <source>
        <strain evidence="15">RS831</strain>
        <tissue evidence="15">Whole body</tissue>
    </source>
</reference>
<evidence type="ECO:0000256" key="12">
    <source>
        <dbReference type="ARBA" id="ARBA00023268"/>
    </source>
</evidence>
<dbReference type="UniPathway" id="UPA00074">
    <property type="reaction ID" value="UER00130"/>
</dbReference>
<dbReference type="GO" id="GO:0005524">
    <property type="term" value="F:ATP binding"/>
    <property type="evidence" value="ECO:0007669"/>
    <property type="project" value="UniProtKB-KW"/>
</dbReference>
<evidence type="ECO:0000256" key="7">
    <source>
        <dbReference type="ARBA" id="ARBA00022741"/>
    </source>
</evidence>
<feature type="region of interest" description="Disordered" evidence="13">
    <location>
        <begin position="108"/>
        <end position="135"/>
    </location>
</feature>
<dbReference type="InterPro" id="IPR050089">
    <property type="entry name" value="SAICAR_synthetase"/>
</dbReference>
<evidence type="ECO:0000256" key="2">
    <source>
        <dbReference type="ARBA" id="ARBA00004747"/>
    </source>
</evidence>
<dbReference type="FunFam" id="3.40.50.1970:FF:000006">
    <property type="entry name" value="Probable multifunctional protein ADE2"/>
    <property type="match status" value="1"/>
</dbReference>
<keyword evidence="12" id="KW-0511">Multifunctional enzyme</keyword>
<dbReference type="FunFam" id="1.10.10.60:FF:000032">
    <property type="entry name" value="Zinc finger and SCAN domain-containing 20"/>
    <property type="match status" value="2"/>
</dbReference>
<dbReference type="Gene3D" id="3.30.470.20">
    <property type="entry name" value="ATP-grasp fold, B domain"/>
    <property type="match status" value="1"/>
</dbReference>
<feature type="region of interest" description="Disordered" evidence="13">
    <location>
        <begin position="1"/>
        <end position="25"/>
    </location>
</feature>
<evidence type="ECO:0000313" key="16">
    <source>
        <dbReference type="Proteomes" id="UP000283210"/>
    </source>
</evidence>
<dbReference type="PROSITE" id="PS01058">
    <property type="entry name" value="SAICAR_SYNTHETASE_2"/>
    <property type="match status" value="1"/>
</dbReference>
<accession>A0A437DGE9</accession>
<dbReference type="GO" id="GO:0006189">
    <property type="term" value="P:'de novo' IMP biosynthetic process"/>
    <property type="evidence" value="ECO:0007669"/>
    <property type="project" value="UniProtKB-UniPathway"/>
</dbReference>
<evidence type="ECO:0000256" key="4">
    <source>
        <dbReference type="ARBA" id="ARBA00011020"/>
    </source>
</evidence>
<evidence type="ECO:0000313" key="15">
    <source>
        <dbReference type="EMBL" id="RVE73804.1"/>
    </source>
</evidence>
<comment type="similarity">
    <text evidence="3">In the C-terminal section; belongs to the AIR carboxylase family. Class II subfamily.</text>
</comment>
<dbReference type="InterPro" id="IPR028923">
    <property type="entry name" value="SAICAR_synt/ADE2_N"/>
</dbReference>
<comment type="pathway">
    <text evidence="2">Purine metabolism; IMP biosynthesis via de novo pathway; 5-amino-1-(5-phospho-D-ribosyl)imidazole-4-carboxylate from 5-amino-1-(5-phospho-D-ribosyl)imidazole (carboxylase route): step 1/1.</text>
</comment>
<dbReference type="GO" id="GO:0016831">
    <property type="term" value="F:carboxy-lyase activity"/>
    <property type="evidence" value="ECO:0007669"/>
    <property type="project" value="UniProtKB-KW"/>
</dbReference>
<evidence type="ECO:0000256" key="9">
    <source>
        <dbReference type="ARBA" id="ARBA00022793"/>
    </source>
</evidence>
<dbReference type="SUPFAM" id="SSF56104">
    <property type="entry name" value="SAICAR synthase-like"/>
    <property type="match status" value="1"/>
</dbReference>
<comment type="similarity">
    <text evidence="4">In the N-terminal section; belongs to the SAICAR synthetase family.</text>
</comment>
<evidence type="ECO:0000259" key="14">
    <source>
        <dbReference type="SMART" id="SM01001"/>
    </source>
</evidence>
<evidence type="ECO:0000256" key="1">
    <source>
        <dbReference type="ARBA" id="ARBA00004672"/>
    </source>
</evidence>
<dbReference type="InterPro" id="IPR018236">
    <property type="entry name" value="SAICAR_synthetase_CS"/>
</dbReference>
<dbReference type="EMBL" id="CM012440">
    <property type="protein sequence ID" value="RVE73804.1"/>
    <property type="molecule type" value="Genomic_DNA"/>
</dbReference>
<comment type="subunit">
    <text evidence="5">Homooctamer.</text>
</comment>
<feature type="compositionally biased region" description="Low complexity" evidence="13">
    <location>
        <begin position="456"/>
        <end position="466"/>
    </location>
</feature>
<dbReference type="SMART" id="SM01001">
    <property type="entry name" value="AIRC"/>
    <property type="match status" value="1"/>
</dbReference>
<feature type="domain" description="PurE" evidence="14">
    <location>
        <begin position="840"/>
        <end position="987"/>
    </location>
</feature>
<dbReference type="GO" id="GO:0004639">
    <property type="term" value="F:phosphoribosylaminoimidazolesuccinocarboxamide synthase activity"/>
    <property type="evidence" value="ECO:0007669"/>
    <property type="project" value="InterPro"/>
</dbReference>
<feature type="compositionally biased region" description="Basic and acidic residues" evidence="13">
    <location>
        <begin position="431"/>
        <end position="442"/>
    </location>
</feature>
<dbReference type="PANTHER" id="PTHR43599:SF11">
    <property type="entry name" value="BIFUNCTIONAL PHOSPHORIBOSYLAMINOIMIDAZOLE CARBOXYLASE_PHOSPHORIBOSYLAMINOIMIDAZOLE SUCCINOCARBOXAMIDE SYNTHETASE"/>
    <property type="match status" value="1"/>
</dbReference>
<dbReference type="HAMAP" id="MF_00137">
    <property type="entry name" value="SAICAR_synth"/>
    <property type="match status" value="1"/>
</dbReference>
<dbReference type="GO" id="GO:0005829">
    <property type="term" value="C:cytosol"/>
    <property type="evidence" value="ECO:0007669"/>
    <property type="project" value="TreeGrafter"/>
</dbReference>
<proteinExistence type="inferred from homology"/>
<protein>
    <recommendedName>
        <fullName evidence="14">PurE domain-containing protein</fullName>
    </recommendedName>
</protein>
<dbReference type="Pfam" id="PF00731">
    <property type="entry name" value="AIRC"/>
    <property type="match status" value="1"/>
</dbReference>
<dbReference type="Pfam" id="PF01259">
    <property type="entry name" value="SAICAR_synt"/>
    <property type="match status" value="1"/>
</dbReference>
<dbReference type="InterPro" id="IPR000031">
    <property type="entry name" value="PurE_dom"/>
</dbReference>
<evidence type="ECO:0000256" key="11">
    <source>
        <dbReference type="ARBA" id="ARBA00023239"/>
    </source>
</evidence>
<keyword evidence="8" id="KW-0658">Purine biosynthesis</keyword>
<dbReference type="Gene3D" id="3.40.50.1970">
    <property type="match status" value="1"/>
</dbReference>
<dbReference type="Gene3D" id="1.10.10.60">
    <property type="entry name" value="Homeodomain-like"/>
    <property type="match status" value="3"/>
</dbReference>
<evidence type="ECO:0000256" key="5">
    <source>
        <dbReference type="ARBA" id="ARBA00011823"/>
    </source>
</evidence>
<keyword evidence="9" id="KW-0210">Decarboxylase</keyword>
<comment type="pathway">
    <text evidence="1">Purine metabolism; IMP biosynthesis via de novo pathway; 5-amino-1-(5-phospho-D-ribosyl)imidazole-4-carboxamide from 5-amino-1-(5-phospho-D-ribosyl)imidazole-4-carboxylate: step 1/2.</text>
</comment>
<dbReference type="SUPFAM" id="SSF52255">
    <property type="entry name" value="N5-CAIR mutase (phosphoribosylaminoimidazole carboxylase, PurE)"/>
    <property type="match status" value="1"/>
</dbReference>
<evidence type="ECO:0000256" key="13">
    <source>
        <dbReference type="SAM" id="MobiDB-lite"/>
    </source>
</evidence>
<dbReference type="PROSITE" id="PS01057">
    <property type="entry name" value="SAICAR_SYNTHETASE_1"/>
    <property type="match status" value="1"/>
</dbReference>
<evidence type="ECO:0000256" key="3">
    <source>
        <dbReference type="ARBA" id="ARBA00010478"/>
    </source>
</evidence>
<gene>
    <name evidence="15" type="ORF">OJAV_G00034900</name>
</gene>
<dbReference type="Pfam" id="PF13837">
    <property type="entry name" value="Myb_DNA-bind_4"/>
    <property type="match status" value="3"/>
</dbReference>
<dbReference type="PANTHER" id="PTHR43599">
    <property type="entry name" value="MULTIFUNCTIONAL PROTEIN ADE2"/>
    <property type="match status" value="1"/>
</dbReference>
<sequence length="999" mass="112069">MERGAERQRVDDREAQEEKGSVERQWGEEEVLALVAAWDEVGSQHVAENRATFELISERLRRLSVVRSWRECRAKSRSLGLPSRKPDATPNYSPGVEGMLVEGWEEGKGHQRRSCPSSAPIPMHEGAKGRSRPSLPFTSNMAEEGGRHWTDDEVRALLCVWADGNIREHLKSTLRNKCIFQEIACQMQRKFGVVRNWKQCRTKYKNLKYDYKTAKGAYAATGSSMGTPGKYMKFFEEVEAILLNKGLENGTEEMRKRLYNGEAGEESLQTPAAQTTDNEMVIEIDDDDNSVDYEIDGDQWREVHLPHTDSPGSDHIHVNTLSDPGRNWSDQEVRALVQVWSDERICKQLESSTRKRDIFVQISNRLLQQGIERDWKQCHTKYKNLKYLYRTLQRGKTDEADQRGNMRFYDEIDAIMKHSLNGDAGAVDGTAPKEDRRAEICSRKTNTGGTEEKTSSSDSASSTPSEAGKTANHPQLQPTNRDQSEPPHKKKTQFPVFAGVSDRETSSSANRGLKRKAADQDSSACTVPKKVNPGLDQAETRCKEEQELIPIIKIKSVYSMANPAPTRPERSVCAMASAPELNIGKKLNEGKTKQIFEIVDQPGLVLVQSKDQITAWNAVRKDQMEGKATMANKTTSCVFQLLQESGIKTAFVKQHSDTAFIAAHCEMIPIEWVCRRVATGSFLKRNPGVKEGFRFSPLKMEMFFKDDANNDPQWSEEQLLEAKFCLAGLPIGRCEMDIMNRSTVAIFEILERAWATQDCTLVDMKIEFGVNVKTQEIILADVIDNDSWRLWPSGDRSQQKDKQVYRDLKEVTPEAMQVVKRNFEWVAERVKMLLEPQLSGRVVVLMGSTSDVAHCEKIKKACVSYGIPCTLRVTSAHKGPDETLRIKAEYEGDGIPTVFVAVAGRSNGLGPVMSGNSAYPVINCPPLTPDWGAQDVWSSLRMPSGLGCSTILSPEAAAQFAAQIFGLTNHLVWSKLRASMLNTWVSLKQADQKLQACSL</sequence>
<dbReference type="InterPro" id="IPR033626">
    <property type="entry name" value="PurE_classII"/>
</dbReference>
<dbReference type="InterPro" id="IPR044822">
    <property type="entry name" value="Myb_DNA-bind_4"/>
</dbReference>
<dbReference type="Gene3D" id="3.30.200.20">
    <property type="entry name" value="Phosphorylase Kinase, domain 1"/>
    <property type="match status" value="1"/>
</dbReference>
<evidence type="ECO:0000256" key="8">
    <source>
        <dbReference type="ARBA" id="ARBA00022755"/>
    </source>
</evidence>
<feature type="compositionally biased region" description="Polar residues" evidence="13">
    <location>
        <begin position="472"/>
        <end position="481"/>
    </location>
</feature>
<dbReference type="FunFam" id="3.30.200.20:FF:000183">
    <property type="entry name" value="Probable multifunctional protein ADE2"/>
    <property type="match status" value="1"/>
</dbReference>
<organism evidence="15 16">
    <name type="scientific">Oryzias javanicus</name>
    <name type="common">Javanese ricefish</name>
    <name type="synonym">Aplocheilus javanicus</name>
    <dbReference type="NCBI Taxonomy" id="123683"/>
    <lineage>
        <taxon>Eukaryota</taxon>
        <taxon>Metazoa</taxon>
        <taxon>Chordata</taxon>
        <taxon>Craniata</taxon>
        <taxon>Vertebrata</taxon>
        <taxon>Euteleostomi</taxon>
        <taxon>Actinopterygii</taxon>
        <taxon>Neopterygii</taxon>
        <taxon>Teleostei</taxon>
        <taxon>Neoteleostei</taxon>
        <taxon>Acanthomorphata</taxon>
        <taxon>Ovalentaria</taxon>
        <taxon>Atherinomorphae</taxon>
        <taxon>Beloniformes</taxon>
        <taxon>Adrianichthyidae</taxon>
        <taxon>Oryziinae</taxon>
        <taxon>Oryzias</taxon>
    </lineage>
</organism>
<dbReference type="FunFam" id="3.30.470.20:FF:000020">
    <property type="entry name" value="Probable multifunctional protein ADE2"/>
    <property type="match status" value="1"/>
</dbReference>
<feature type="region of interest" description="Disordered" evidence="13">
    <location>
        <begin position="421"/>
        <end position="530"/>
    </location>
</feature>
<dbReference type="OrthoDB" id="9991235at2759"/>
<keyword evidence="16" id="KW-1185">Reference proteome</keyword>
<name>A0A437DGE9_ORYJA</name>
<keyword evidence="6" id="KW-0436">Ligase</keyword>
<dbReference type="Proteomes" id="UP000283210">
    <property type="component" value="Chromosome 4"/>
</dbReference>
<dbReference type="HAMAP" id="MF_02045">
    <property type="entry name" value="PurE_classII"/>
    <property type="match status" value="1"/>
</dbReference>
<keyword evidence="10" id="KW-0067">ATP-binding</keyword>
<dbReference type="CDD" id="cd01416">
    <property type="entry name" value="SAICAR_synt_Ade5"/>
    <property type="match status" value="1"/>
</dbReference>
<evidence type="ECO:0000256" key="6">
    <source>
        <dbReference type="ARBA" id="ARBA00022598"/>
    </source>
</evidence>
<keyword evidence="11" id="KW-0456">Lyase</keyword>
<evidence type="ECO:0000256" key="10">
    <source>
        <dbReference type="ARBA" id="ARBA00022840"/>
    </source>
</evidence>
<dbReference type="AlphaFoldDB" id="A0A437DGE9"/>